<dbReference type="SUPFAM" id="SSF52540">
    <property type="entry name" value="P-loop containing nucleoside triphosphate hydrolases"/>
    <property type="match status" value="1"/>
</dbReference>
<dbReference type="PRINTS" id="PR01590">
    <property type="entry name" value="HTHFIS"/>
</dbReference>
<evidence type="ECO:0000256" key="2">
    <source>
        <dbReference type="ARBA" id="ARBA00022840"/>
    </source>
</evidence>
<dbReference type="GO" id="GO:0006355">
    <property type="term" value="P:regulation of DNA-templated transcription"/>
    <property type="evidence" value="ECO:0007669"/>
    <property type="project" value="InterPro"/>
</dbReference>
<dbReference type="SMART" id="SM00382">
    <property type="entry name" value="AAA"/>
    <property type="match status" value="1"/>
</dbReference>
<dbReference type="Pfam" id="PF25601">
    <property type="entry name" value="AAA_lid_14"/>
    <property type="match status" value="1"/>
</dbReference>
<dbReference type="PROSITE" id="PS00675">
    <property type="entry name" value="SIGMA54_INTERACT_1"/>
    <property type="match status" value="1"/>
</dbReference>
<dbReference type="GO" id="GO:0043565">
    <property type="term" value="F:sequence-specific DNA binding"/>
    <property type="evidence" value="ECO:0007669"/>
    <property type="project" value="InterPro"/>
</dbReference>
<dbReference type="InterPro" id="IPR003593">
    <property type="entry name" value="AAA+_ATPase"/>
</dbReference>
<keyword evidence="1" id="KW-0547">Nucleotide-binding</keyword>
<dbReference type="RefSeq" id="WP_070970176.1">
    <property type="nucleotide sequence ID" value="NZ_CP017715.1"/>
</dbReference>
<dbReference type="EMBL" id="CP017715">
    <property type="protein sequence ID" value="AOY88785.1"/>
    <property type="molecule type" value="Genomic_DNA"/>
</dbReference>
<dbReference type="InterPro" id="IPR001789">
    <property type="entry name" value="Sig_transdc_resp-reg_receiver"/>
</dbReference>
<dbReference type="Gene3D" id="3.40.50.300">
    <property type="entry name" value="P-loop containing nucleotide triphosphate hydrolases"/>
    <property type="match status" value="1"/>
</dbReference>
<dbReference type="Gene3D" id="1.10.10.60">
    <property type="entry name" value="Homeodomain-like"/>
    <property type="match status" value="1"/>
</dbReference>
<feature type="domain" description="Response regulatory" evidence="9">
    <location>
        <begin position="5"/>
        <end position="119"/>
    </location>
</feature>
<proteinExistence type="predicted"/>
<dbReference type="STRING" id="1874317.BKP64_11735"/>
<dbReference type="Pfam" id="PF02954">
    <property type="entry name" value="HTH_8"/>
    <property type="match status" value="1"/>
</dbReference>
<evidence type="ECO:0000313" key="11">
    <source>
        <dbReference type="Proteomes" id="UP000177445"/>
    </source>
</evidence>
<keyword evidence="2" id="KW-0067">ATP-binding</keyword>
<evidence type="ECO:0000256" key="7">
    <source>
        <dbReference type="SAM" id="MobiDB-lite"/>
    </source>
</evidence>
<dbReference type="InterPro" id="IPR002197">
    <property type="entry name" value="HTH_Fis"/>
</dbReference>
<dbReference type="InterPro" id="IPR002078">
    <property type="entry name" value="Sigma_54_int"/>
</dbReference>
<dbReference type="InterPro" id="IPR025943">
    <property type="entry name" value="Sigma_54_int_dom_ATP-bd_2"/>
</dbReference>
<feature type="domain" description="Sigma-54 factor interaction" evidence="8">
    <location>
        <begin position="138"/>
        <end position="367"/>
    </location>
</feature>
<evidence type="ECO:0000256" key="5">
    <source>
        <dbReference type="ARBA" id="ARBA00023163"/>
    </source>
</evidence>
<evidence type="ECO:0000313" key="10">
    <source>
        <dbReference type="EMBL" id="AOY88785.1"/>
    </source>
</evidence>
<dbReference type="PROSITE" id="PS00688">
    <property type="entry name" value="SIGMA54_INTERACT_3"/>
    <property type="match status" value="1"/>
</dbReference>
<keyword evidence="4" id="KW-0238">DNA-binding</keyword>
<evidence type="ECO:0000256" key="3">
    <source>
        <dbReference type="ARBA" id="ARBA00023015"/>
    </source>
</evidence>
<dbReference type="PANTHER" id="PTHR32071">
    <property type="entry name" value="TRANSCRIPTIONAL REGULATORY PROTEIN"/>
    <property type="match status" value="1"/>
</dbReference>
<dbReference type="InterPro" id="IPR027417">
    <property type="entry name" value="P-loop_NTPase"/>
</dbReference>
<feature type="modified residue" description="4-aspartylphosphate" evidence="6">
    <location>
        <position position="54"/>
    </location>
</feature>
<keyword evidence="6" id="KW-0597">Phosphoprotein</keyword>
<dbReference type="Gene3D" id="3.40.50.2300">
    <property type="match status" value="1"/>
</dbReference>
<name>A0A1D9GMP1_9GAMM</name>
<evidence type="ECO:0000259" key="9">
    <source>
        <dbReference type="PROSITE" id="PS50110"/>
    </source>
</evidence>
<dbReference type="Pfam" id="PF00072">
    <property type="entry name" value="Response_reg"/>
    <property type="match status" value="1"/>
</dbReference>
<dbReference type="KEGG" id="msq:BKP64_11735"/>
<dbReference type="CDD" id="cd00009">
    <property type="entry name" value="AAA"/>
    <property type="match status" value="1"/>
</dbReference>
<dbReference type="SUPFAM" id="SSF52172">
    <property type="entry name" value="CheY-like"/>
    <property type="match status" value="1"/>
</dbReference>
<dbReference type="SMART" id="SM00448">
    <property type="entry name" value="REC"/>
    <property type="match status" value="1"/>
</dbReference>
<dbReference type="InterPro" id="IPR009057">
    <property type="entry name" value="Homeodomain-like_sf"/>
</dbReference>
<dbReference type="OrthoDB" id="9804019at2"/>
<reference evidence="10 11" key="1">
    <citation type="submission" date="2016-10" db="EMBL/GenBank/DDBJ databases">
        <title>Marinobacter salinus sp. nov., a moderately halophilic bacterium isolated from a tidal flat environment.</title>
        <authorList>
            <person name="Park S.-J."/>
        </authorList>
    </citation>
    <scope>NUCLEOTIDE SEQUENCE [LARGE SCALE GENOMIC DNA]</scope>
    <source>
        <strain evidence="10 11">Hb8</strain>
    </source>
</reference>
<accession>A0A1D9GMP1</accession>
<dbReference type="Gene3D" id="1.10.8.60">
    <property type="match status" value="1"/>
</dbReference>
<evidence type="ECO:0000256" key="1">
    <source>
        <dbReference type="ARBA" id="ARBA00022741"/>
    </source>
</evidence>
<dbReference type="PROSITE" id="PS50110">
    <property type="entry name" value="RESPONSE_REGULATORY"/>
    <property type="match status" value="1"/>
</dbReference>
<sequence length="462" mass="50644">MTTHTALIVDDEPDIRDLLEITLTRMGIKALTAADLGSARKLLGEHTFHLCLTDMNLPDGNGIELVQWIQQHSPTTPVAVITAYGNMETAIESLKAGAFDFVSKPVELPRLRDLVSSALKLSLAKPEQETPEDEPGLLLGNSLQIKKLRKQTRKLARSQAPVFISGESGSGKELVARMIHLQGPRRDGPFIAVNCGAIPSELMESEFFGHKKGSFTGAVESKDGLFRSANGGTLFLDEVADLPLAMQVKLLRAIQEKAVRPVGDTKEVPVDIRLLSATHKNLPELVQEGSFRQDLFYRINVIELAVPPLRERPDDIALLANHILGRIAREYECDPATLTPDAIDRLQGYDFPGNVRELENILERAFTLCDSDQIGPQDLHLGNGAQSPTTASGIITQGQGADGNSIPVPEGEIDLEGYLESIERQAIEKALEATRWNKTAAAKRLGISFRALRYRLKKLGME</sequence>
<dbReference type="GO" id="GO:0005524">
    <property type="term" value="F:ATP binding"/>
    <property type="evidence" value="ECO:0007669"/>
    <property type="project" value="UniProtKB-KW"/>
</dbReference>
<dbReference type="AlphaFoldDB" id="A0A1D9GMP1"/>
<protein>
    <submittedName>
        <fullName evidence="10">Sigma-54-dependent Fis family transcriptional regulator</fullName>
    </submittedName>
</protein>
<dbReference type="PANTHER" id="PTHR32071:SF100">
    <property type="entry name" value="RESPONSE REGULATOR PROTEIN PILR"/>
    <property type="match status" value="1"/>
</dbReference>
<feature type="compositionally biased region" description="Polar residues" evidence="7">
    <location>
        <begin position="385"/>
        <end position="399"/>
    </location>
</feature>
<keyword evidence="5" id="KW-0804">Transcription</keyword>
<organism evidence="10 11">
    <name type="scientific">Marinobacter salinus</name>
    <dbReference type="NCBI Taxonomy" id="1874317"/>
    <lineage>
        <taxon>Bacteria</taxon>
        <taxon>Pseudomonadati</taxon>
        <taxon>Pseudomonadota</taxon>
        <taxon>Gammaproteobacteria</taxon>
        <taxon>Pseudomonadales</taxon>
        <taxon>Marinobacteraceae</taxon>
        <taxon>Marinobacter</taxon>
    </lineage>
</organism>
<dbReference type="Proteomes" id="UP000177445">
    <property type="component" value="Chromosome"/>
</dbReference>
<dbReference type="PROSITE" id="PS50045">
    <property type="entry name" value="SIGMA54_INTERACT_4"/>
    <property type="match status" value="1"/>
</dbReference>
<feature type="region of interest" description="Disordered" evidence="7">
    <location>
        <begin position="385"/>
        <end position="407"/>
    </location>
</feature>
<evidence type="ECO:0000259" key="8">
    <source>
        <dbReference type="PROSITE" id="PS50045"/>
    </source>
</evidence>
<dbReference type="InterPro" id="IPR025662">
    <property type="entry name" value="Sigma_54_int_dom_ATP-bd_1"/>
</dbReference>
<dbReference type="Pfam" id="PF00158">
    <property type="entry name" value="Sigma54_activat"/>
    <property type="match status" value="1"/>
</dbReference>
<dbReference type="InterPro" id="IPR058031">
    <property type="entry name" value="AAA_lid_NorR"/>
</dbReference>
<gene>
    <name evidence="10" type="ORF">BKP64_11735</name>
</gene>
<dbReference type="InterPro" id="IPR011006">
    <property type="entry name" value="CheY-like_superfamily"/>
</dbReference>
<keyword evidence="11" id="KW-1185">Reference proteome</keyword>
<dbReference type="GO" id="GO:0000160">
    <property type="term" value="P:phosphorelay signal transduction system"/>
    <property type="evidence" value="ECO:0007669"/>
    <property type="project" value="InterPro"/>
</dbReference>
<evidence type="ECO:0000256" key="4">
    <source>
        <dbReference type="ARBA" id="ARBA00023125"/>
    </source>
</evidence>
<dbReference type="FunFam" id="3.40.50.300:FF:000006">
    <property type="entry name" value="DNA-binding transcriptional regulator NtrC"/>
    <property type="match status" value="1"/>
</dbReference>
<dbReference type="SUPFAM" id="SSF46689">
    <property type="entry name" value="Homeodomain-like"/>
    <property type="match status" value="1"/>
</dbReference>
<dbReference type="PROSITE" id="PS00676">
    <property type="entry name" value="SIGMA54_INTERACT_2"/>
    <property type="match status" value="1"/>
</dbReference>
<evidence type="ECO:0000256" key="6">
    <source>
        <dbReference type="PROSITE-ProRule" id="PRU00169"/>
    </source>
</evidence>
<dbReference type="InterPro" id="IPR025944">
    <property type="entry name" value="Sigma_54_int_dom_CS"/>
</dbReference>
<keyword evidence="3" id="KW-0805">Transcription regulation</keyword>